<evidence type="ECO:0000313" key="2">
    <source>
        <dbReference type="Proteomes" id="UP000199114"/>
    </source>
</evidence>
<dbReference type="RefSeq" id="WP_090615013.1">
    <property type="nucleotide sequence ID" value="NZ_FOFD01000002.1"/>
</dbReference>
<dbReference type="Proteomes" id="UP000199114">
    <property type="component" value="Unassembled WGS sequence"/>
</dbReference>
<dbReference type="EMBL" id="FOFD01000002">
    <property type="protein sequence ID" value="SEQ22905.1"/>
    <property type="molecule type" value="Genomic_DNA"/>
</dbReference>
<name>A0A1H9EB70_9EURY</name>
<keyword evidence="2" id="KW-1185">Reference proteome</keyword>
<evidence type="ECO:0000313" key="1">
    <source>
        <dbReference type="EMBL" id="SEQ22905.1"/>
    </source>
</evidence>
<proteinExistence type="predicted"/>
<dbReference type="OrthoDB" id="295069at2157"/>
<sequence length="62" mass="6860">MRGLENGSTTRSTMRKALETVLLRCDDRTVIEECRRCGTTLESTLADCPSCGCSDVVEYRIG</sequence>
<reference evidence="2" key="1">
    <citation type="submission" date="2016-10" db="EMBL/GenBank/DDBJ databases">
        <authorList>
            <person name="Varghese N."/>
            <person name="Submissions S."/>
        </authorList>
    </citation>
    <scope>NUCLEOTIDE SEQUENCE [LARGE SCALE GENOMIC DNA]</scope>
    <source>
        <strain evidence="2">DSM 25055</strain>
    </source>
</reference>
<evidence type="ECO:0008006" key="3">
    <source>
        <dbReference type="Google" id="ProtNLM"/>
    </source>
</evidence>
<organism evidence="1 2">
    <name type="scientific">Natrinema salaciae</name>
    <dbReference type="NCBI Taxonomy" id="1186196"/>
    <lineage>
        <taxon>Archaea</taxon>
        <taxon>Methanobacteriati</taxon>
        <taxon>Methanobacteriota</taxon>
        <taxon>Stenosarchaea group</taxon>
        <taxon>Halobacteria</taxon>
        <taxon>Halobacteriales</taxon>
        <taxon>Natrialbaceae</taxon>
        <taxon>Natrinema</taxon>
    </lineage>
</organism>
<protein>
    <recommendedName>
        <fullName evidence="3">Small CPxCG-related zinc finger protein</fullName>
    </recommendedName>
</protein>
<accession>A0A1H9EB70</accession>
<gene>
    <name evidence="1" type="ORF">SAMN04489841_1243</name>
</gene>
<dbReference type="AlphaFoldDB" id="A0A1H9EB70"/>